<dbReference type="Gene3D" id="1.20.5.2050">
    <property type="match status" value="1"/>
</dbReference>
<proteinExistence type="predicted"/>
<evidence type="ECO:0000313" key="2">
    <source>
        <dbReference type="Proteomes" id="UP001549366"/>
    </source>
</evidence>
<reference evidence="1 2" key="1">
    <citation type="submission" date="2024-06" db="EMBL/GenBank/DDBJ databases">
        <title>Genomic Encyclopedia of Type Strains, Phase V (KMG-V): Genome sequencing to study the core and pangenomes of soil and plant-associated prokaryotes.</title>
        <authorList>
            <person name="Whitman W."/>
        </authorList>
    </citation>
    <scope>NUCLEOTIDE SEQUENCE [LARGE SCALE GENOMIC DNA]</scope>
    <source>
        <strain evidence="1 2">NE40</strain>
    </source>
</reference>
<dbReference type="Proteomes" id="UP001549366">
    <property type="component" value="Unassembled WGS sequence"/>
</dbReference>
<gene>
    <name evidence="1" type="ORF">V5J35_004936</name>
</gene>
<evidence type="ECO:0008006" key="3">
    <source>
        <dbReference type="Google" id="ProtNLM"/>
    </source>
</evidence>
<keyword evidence="2" id="KW-1185">Reference proteome</keyword>
<protein>
    <recommendedName>
        <fullName evidence="3">AP2/ERF domain-containing protein</fullName>
    </recommendedName>
</protein>
<sequence>MSELEPRLSINHQAQCVRVWEGGRHGKQTYFSAREHGSLYKAYLAARQYELSLPELQRLGRFKPRTRPTVRSASGIVGVCPFKNRKGEAAGWRASWMEDHHGRRRQRTRDYSFVTYGNRALSLAIACREMMAGLQASA</sequence>
<name>A0ABV2SPC7_9GAMM</name>
<dbReference type="EMBL" id="JBEWTB010000003">
    <property type="protein sequence ID" value="MET4759617.1"/>
    <property type="molecule type" value="Genomic_DNA"/>
</dbReference>
<accession>A0ABV2SPC7</accession>
<organism evidence="1 2">
    <name type="scientific">Endozoicomonas lisbonensis</name>
    <dbReference type="NCBI Taxonomy" id="3120522"/>
    <lineage>
        <taxon>Bacteria</taxon>
        <taxon>Pseudomonadati</taxon>
        <taxon>Pseudomonadota</taxon>
        <taxon>Gammaproteobacteria</taxon>
        <taxon>Oceanospirillales</taxon>
        <taxon>Endozoicomonadaceae</taxon>
        <taxon>Endozoicomonas</taxon>
    </lineage>
</organism>
<comment type="caution">
    <text evidence="1">The sequence shown here is derived from an EMBL/GenBank/DDBJ whole genome shotgun (WGS) entry which is preliminary data.</text>
</comment>
<dbReference type="RefSeq" id="WP_354011409.1">
    <property type="nucleotide sequence ID" value="NZ_JBEWTA010000002.1"/>
</dbReference>
<evidence type="ECO:0000313" key="1">
    <source>
        <dbReference type="EMBL" id="MET4759617.1"/>
    </source>
</evidence>